<dbReference type="GO" id="GO:0008270">
    <property type="term" value="F:zinc ion binding"/>
    <property type="evidence" value="ECO:0007669"/>
    <property type="project" value="TreeGrafter"/>
</dbReference>
<keyword evidence="2" id="KW-0012">Acyltransferase</keyword>
<protein>
    <recommendedName>
        <fullName evidence="3">Peptidase M28 domain-containing protein</fullName>
    </recommendedName>
</protein>
<feature type="domain" description="Peptidase M28" evidence="3">
    <location>
        <begin position="87"/>
        <end position="298"/>
    </location>
</feature>
<dbReference type="AlphaFoldDB" id="A0A381YL73"/>
<dbReference type="GO" id="GO:0016603">
    <property type="term" value="F:glutaminyl-peptide cyclotransferase activity"/>
    <property type="evidence" value="ECO:0007669"/>
    <property type="project" value="TreeGrafter"/>
</dbReference>
<keyword evidence="1" id="KW-0808">Transferase</keyword>
<reference evidence="4" key="1">
    <citation type="submission" date="2018-05" db="EMBL/GenBank/DDBJ databases">
        <authorList>
            <person name="Lanie J.A."/>
            <person name="Ng W.-L."/>
            <person name="Kazmierczak K.M."/>
            <person name="Andrzejewski T.M."/>
            <person name="Davidsen T.M."/>
            <person name="Wayne K.J."/>
            <person name="Tettelin H."/>
            <person name="Glass J.I."/>
            <person name="Rusch D."/>
            <person name="Podicherti R."/>
            <person name="Tsui H.-C.T."/>
            <person name="Winkler M.E."/>
        </authorList>
    </citation>
    <scope>NUCLEOTIDE SEQUENCE</scope>
</reference>
<gene>
    <name evidence="4" type="ORF">METZ01_LOCUS130670</name>
</gene>
<evidence type="ECO:0000256" key="1">
    <source>
        <dbReference type="ARBA" id="ARBA00022679"/>
    </source>
</evidence>
<accession>A0A381YL73</accession>
<evidence type="ECO:0000259" key="3">
    <source>
        <dbReference type="Pfam" id="PF04389"/>
    </source>
</evidence>
<dbReference type="Gene3D" id="3.40.630.10">
    <property type="entry name" value="Zn peptidases"/>
    <property type="match status" value="1"/>
</dbReference>
<dbReference type="EMBL" id="UINC01018510">
    <property type="protein sequence ID" value="SVA77816.1"/>
    <property type="molecule type" value="Genomic_DNA"/>
</dbReference>
<dbReference type="SUPFAM" id="SSF53187">
    <property type="entry name" value="Zn-dependent exopeptidases"/>
    <property type="match status" value="1"/>
</dbReference>
<evidence type="ECO:0000313" key="4">
    <source>
        <dbReference type="EMBL" id="SVA77816.1"/>
    </source>
</evidence>
<dbReference type="PANTHER" id="PTHR12283">
    <property type="entry name" value="GLUTAMINYL-PEPTIDE CYCLOTRANSFERASE"/>
    <property type="match status" value="1"/>
</dbReference>
<dbReference type="InterPro" id="IPR007484">
    <property type="entry name" value="Peptidase_M28"/>
</dbReference>
<name>A0A381YL73_9ZZZZ</name>
<dbReference type="Pfam" id="PF04389">
    <property type="entry name" value="Peptidase_M28"/>
    <property type="match status" value="1"/>
</dbReference>
<organism evidence="4">
    <name type="scientific">marine metagenome</name>
    <dbReference type="NCBI Taxonomy" id="408172"/>
    <lineage>
        <taxon>unclassified sequences</taxon>
        <taxon>metagenomes</taxon>
        <taxon>ecological metagenomes</taxon>
    </lineage>
</organism>
<proteinExistence type="predicted"/>
<sequence length="307" mass="34544">MRFIIIFSIISVLHLSCDTGLPVFDGQRSYKHLVDQCDFGPRHPGSMGHLATKKYITEIVKDLADTLLLQEFSYDVYGKDRSYNGTNIIARYNPSSPEQVLIGAHWDTRPWADRDKNSANNDKPIIGANDGASGVAVLLELARLLKLSSPPIGINLVFFDAEDSGISGNNESYCKGSIYFSKNLPVDGIKEGIILDMVGDKELSLPIERYSLNFHGKLVRKLWDRAKDMELNAFKGVVGPALYDDHVPLNQYAGIPTIDIIDFKYPNSFTNYWHTMNDIPENCSAHSLQQVGKLMVDYIYNRKFYNP</sequence>
<dbReference type="PANTHER" id="PTHR12283:SF6">
    <property type="entry name" value="GLUTAMINYL-PEPTIDE CYCLOTRANSFERASE-RELATED"/>
    <property type="match status" value="1"/>
</dbReference>
<evidence type="ECO:0000256" key="2">
    <source>
        <dbReference type="ARBA" id="ARBA00023315"/>
    </source>
</evidence>
<dbReference type="InterPro" id="IPR040234">
    <property type="entry name" value="QC/QCL"/>
</dbReference>